<proteinExistence type="inferred from homology"/>
<dbReference type="PRINTS" id="PR00783">
    <property type="entry name" value="MINTRINSICP"/>
</dbReference>
<keyword evidence="6 11" id="KW-0812">Transmembrane</keyword>
<dbReference type="GO" id="GO:0015250">
    <property type="term" value="F:water channel activity"/>
    <property type="evidence" value="ECO:0007669"/>
    <property type="project" value="UniProtKB-ARBA"/>
</dbReference>
<dbReference type="VEuPathDB" id="VectorBase:GBRI022666"/>
<dbReference type="SUPFAM" id="SSF81338">
    <property type="entry name" value="Aquaporin-like"/>
    <property type="match status" value="1"/>
</dbReference>
<feature type="transmembrane region" description="Helical" evidence="12">
    <location>
        <begin position="52"/>
        <end position="73"/>
    </location>
</feature>
<comment type="similarity">
    <text evidence="2 11">Belongs to the MIP/aquaporin (TC 1.A.8) family.</text>
</comment>
<keyword evidence="5 11" id="KW-0813">Transport</keyword>
<evidence type="ECO:0000256" key="5">
    <source>
        <dbReference type="ARBA" id="ARBA00022448"/>
    </source>
</evidence>
<dbReference type="EnsemblMetazoa" id="GBRI022666-RA">
    <property type="protein sequence ID" value="GBRI022666-PA"/>
    <property type="gene ID" value="GBRI022666"/>
</dbReference>
<dbReference type="Gene3D" id="1.20.1080.10">
    <property type="entry name" value="Glycerol uptake facilitator protein"/>
    <property type="match status" value="1"/>
</dbReference>
<evidence type="ECO:0000256" key="2">
    <source>
        <dbReference type="ARBA" id="ARBA00006175"/>
    </source>
</evidence>
<evidence type="ECO:0000256" key="1">
    <source>
        <dbReference type="ARBA" id="ARBA00004141"/>
    </source>
</evidence>
<feature type="transmembrane region" description="Helical" evidence="12">
    <location>
        <begin position="171"/>
        <end position="193"/>
    </location>
</feature>
<dbReference type="Pfam" id="PF00230">
    <property type="entry name" value="MIP"/>
    <property type="match status" value="1"/>
</dbReference>
<dbReference type="InterPro" id="IPR000425">
    <property type="entry name" value="MIP"/>
</dbReference>
<evidence type="ECO:0000256" key="9">
    <source>
        <dbReference type="ARBA" id="ARBA00023136"/>
    </source>
</evidence>
<protein>
    <recommendedName>
        <fullName evidence="4">Aquaporin</fullName>
    </recommendedName>
</protein>
<accession>A0A1A9WK54</accession>
<dbReference type="InterPro" id="IPR022357">
    <property type="entry name" value="MIP_CS"/>
</dbReference>
<dbReference type="PANTHER" id="PTHR19139:SF291">
    <property type="entry name" value="AQUAPORIN"/>
    <property type="match status" value="1"/>
</dbReference>
<dbReference type="InterPro" id="IPR034294">
    <property type="entry name" value="Aquaporin_transptr"/>
</dbReference>
<organism evidence="13 14">
    <name type="scientific">Glossina brevipalpis</name>
    <dbReference type="NCBI Taxonomy" id="37001"/>
    <lineage>
        <taxon>Eukaryota</taxon>
        <taxon>Metazoa</taxon>
        <taxon>Ecdysozoa</taxon>
        <taxon>Arthropoda</taxon>
        <taxon>Hexapoda</taxon>
        <taxon>Insecta</taxon>
        <taxon>Pterygota</taxon>
        <taxon>Neoptera</taxon>
        <taxon>Endopterygota</taxon>
        <taxon>Diptera</taxon>
        <taxon>Brachycera</taxon>
        <taxon>Muscomorpha</taxon>
        <taxon>Hippoboscoidea</taxon>
        <taxon>Glossinidae</taxon>
        <taxon>Glossina</taxon>
    </lineage>
</organism>
<sequence length="248" mass="26158">MKADMSKFIGISEFTQNRKIWRMLFAEMAGTFLLVIIGIGSCTSSVDWSPSVPQIAFTFGLTVATLAQTIGHISGCHINPAVTVGFLVVGEMSLLRAVFYIIVQCIGAMAGSAVLSLAIPDTLGGNGLGVSSFSSLSAGQAVSVEAFITAILVLVVKAVSDSKRQDITGSAPLAVGLAIATGHLCAIKLTGASMNPARSFGPAVVHDIWQNHWVYWVGPIIGSIVAAIIYKLIFKQSKEDDDTNSYDF</sequence>
<dbReference type="PROSITE" id="PS00221">
    <property type="entry name" value="MIP"/>
    <property type="match status" value="1"/>
</dbReference>
<feature type="transmembrane region" description="Helical" evidence="12">
    <location>
        <begin position="20"/>
        <end position="40"/>
    </location>
</feature>
<feature type="transmembrane region" description="Helical" evidence="12">
    <location>
        <begin position="139"/>
        <end position="159"/>
    </location>
</feature>
<keyword evidence="7" id="KW-0677">Repeat</keyword>
<evidence type="ECO:0000256" key="3">
    <source>
        <dbReference type="ARBA" id="ARBA00011881"/>
    </source>
</evidence>
<name>A0A1A9WK54_9MUSC</name>
<evidence type="ECO:0000256" key="11">
    <source>
        <dbReference type="RuleBase" id="RU000477"/>
    </source>
</evidence>
<comment type="subunit">
    <text evidence="3">Homotetramer.</text>
</comment>
<dbReference type="InterPro" id="IPR023271">
    <property type="entry name" value="Aquaporin-like"/>
</dbReference>
<evidence type="ECO:0000313" key="14">
    <source>
        <dbReference type="Proteomes" id="UP000091820"/>
    </source>
</evidence>
<feature type="transmembrane region" description="Helical" evidence="12">
    <location>
        <begin position="213"/>
        <end position="233"/>
    </location>
</feature>
<dbReference type="CDD" id="cd00333">
    <property type="entry name" value="MIP"/>
    <property type="match status" value="1"/>
</dbReference>
<dbReference type="GO" id="GO:0005886">
    <property type="term" value="C:plasma membrane"/>
    <property type="evidence" value="ECO:0007669"/>
    <property type="project" value="TreeGrafter"/>
</dbReference>
<comment type="subcellular location">
    <subcellularLocation>
        <location evidence="1">Membrane</location>
        <topology evidence="1">Multi-pass membrane protein</topology>
    </subcellularLocation>
</comment>
<reference evidence="14" key="1">
    <citation type="submission" date="2014-03" db="EMBL/GenBank/DDBJ databases">
        <authorList>
            <person name="Aksoy S."/>
            <person name="Warren W."/>
            <person name="Wilson R.K."/>
        </authorList>
    </citation>
    <scope>NUCLEOTIDE SEQUENCE [LARGE SCALE GENOMIC DNA]</scope>
    <source>
        <strain evidence="14">IAEA</strain>
    </source>
</reference>
<dbReference type="GO" id="GO:0048878">
    <property type="term" value="P:chemical homeostasis"/>
    <property type="evidence" value="ECO:0007669"/>
    <property type="project" value="UniProtKB-ARBA"/>
</dbReference>
<dbReference type="STRING" id="37001.A0A1A9WK54"/>
<feature type="transmembrane region" description="Helical" evidence="12">
    <location>
        <begin position="94"/>
        <end position="119"/>
    </location>
</feature>
<evidence type="ECO:0000313" key="13">
    <source>
        <dbReference type="EnsemblMetazoa" id="GBRI022666-PA"/>
    </source>
</evidence>
<keyword evidence="9 12" id="KW-0472">Membrane</keyword>
<dbReference type="AlphaFoldDB" id="A0A1A9WK54"/>
<dbReference type="FunFam" id="1.20.1080.10:FF:000009">
    <property type="entry name" value="aquaporin-4 isoform X1"/>
    <property type="match status" value="1"/>
</dbReference>
<keyword evidence="8 12" id="KW-1133">Transmembrane helix</keyword>
<evidence type="ECO:0000256" key="10">
    <source>
        <dbReference type="ARBA" id="ARBA00056455"/>
    </source>
</evidence>
<reference evidence="13" key="2">
    <citation type="submission" date="2020-05" db="UniProtKB">
        <authorList>
            <consortium name="EnsemblMetazoa"/>
        </authorList>
    </citation>
    <scope>IDENTIFICATION</scope>
    <source>
        <strain evidence="13">IAEA</strain>
    </source>
</reference>
<keyword evidence="14" id="KW-1185">Reference proteome</keyword>
<evidence type="ECO:0000256" key="6">
    <source>
        <dbReference type="ARBA" id="ARBA00022692"/>
    </source>
</evidence>
<evidence type="ECO:0000256" key="4">
    <source>
        <dbReference type="ARBA" id="ARBA00021615"/>
    </source>
</evidence>
<evidence type="ECO:0000256" key="12">
    <source>
        <dbReference type="SAM" id="Phobius"/>
    </source>
</evidence>
<evidence type="ECO:0000256" key="7">
    <source>
        <dbReference type="ARBA" id="ARBA00022737"/>
    </source>
</evidence>
<dbReference type="NCBIfam" id="TIGR00861">
    <property type="entry name" value="MIP"/>
    <property type="match status" value="1"/>
</dbReference>
<dbReference type="PANTHER" id="PTHR19139">
    <property type="entry name" value="AQUAPORIN TRANSPORTER"/>
    <property type="match status" value="1"/>
</dbReference>
<comment type="function">
    <text evidence="10">Forms a water-specific channel.</text>
</comment>
<dbReference type="Proteomes" id="UP000091820">
    <property type="component" value="Unassembled WGS sequence"/>
</dbReference>
<evidence type="ECO:0000256" key="8">
    <source>
        <dbReference type="ARBA" id="ARBA00022989"/>
    </source>
</evidence>